<gene>
    <name evidence="1" type="ORF">SAMN05444168_7467</name>
</gene>
<name>A0A1N6KKS8_9BURK</name>
<sequence>MSTAERSLRFLVEKWLGAASAQPLRVLMTQRSQSGRICRVCIEANCPSGPVTLFFFRHDDGSWHVFPPANRQPAMSVGRLAA</sequence>
<evidence type="ECO:0000313" key="2">
    <source>
        <dbReference type="Proteomes" id="UP000184693"/>
    </source>
</evidence>
<dbReference type="EMBL" id="FSRM01000002">
    <property type="protein sequence ID" value="SIO57103.1"/>
    <property type="molecule type" value="Genomic_DNA"/>
</dbReference>
<protein>
    <submittedName>
        <fullName evidence="1">Uncharacterized protein</fullName>
    </submittedName>
</protein>
<evidence type="ECO:0000313" key="1">
    <source>
        <dbReference type="EMBL" id="SIO57103.1"/>
    </source>
</evidence>
<proteinExistence type="predicted"/>
<reference evidence="1 2" key="1">
    <citation type="submission" date="2016-11" db="EMBL/GenBank/DDBJ databases">
        <authorList>
            <person name="Jaros S."/>
            <person name="Januszkiewicz K."/>
            <person name="Wedrychowicz H."/>
        </authorList>
    </citation>
    <scope>NUCLEOTIDE SEQUENCE [LARGE SCALE GENOMIC DNA]</scope>
    <source>
        <strain evidence="1 2">GAS86</strain>
    </source>
</reference>
<dbReference type="AlphaFoldDB" id="A0A1N6KKS8"/>
<dbReference type="Proteomes" id="UP000184693">
    <property type="component" value="Unassembled WGS sequence"/>
</dbReference>
<dbReference type="OrthoDB" id="8926609at2"/>
<accession>A0A1N6KKS8</accession>
<organism evidence="1 2">
    <name type="scientific">Paraburkholderia phenazinium</name>
    <dbReference type="NCBI Taxonomy" id="60549"/>
    <lineage>
        <taxon>Bacteria</taxon>
        <taxon>Pseudomonadati</taxon>
        <taxon>Pseudomonadota</taxon>
        <taxon>Betaproteobacteria</taxon>
        <taxon>Burkholderiales</taxon>
        <taxon>Burkholderiaceae</taxon>
        <taxon>Paraburkholderia</taxon>
    </lineage>
</organism>